<dbReference type="EC" id="2.7.13.3" evidence="2"/>
<evidence type="ECO:0000256" key="7">
    <source>
        <dbReference type="ARBA" id="ARBA00022840"/>
    </source>
</evidence>
<keyword evidence="9" id="KW-0472">Membrane</keyword>
<feature type="transmembrane region" description="Helical" evidence="9">
    <location>
        <begin position="180"/>
        <end position="201"/>
    </location>
</feature>
<dbReference type="InterPro" id="IPR005467">
    <property type="entry name" value="His_kinase_dom"/>
</dbReference>
<organism evidence="12 13">
    <name type="scientific">Paenibacillus chungangensis</name>
    <dbReference type="NCBI Taxonomy" id="696535"/>
    <lineage>
        <taxon>Bacteria</taxon>
        <taxon>Bacillati</taxon>
        <taxon>Bacillota</taxon>
        <taxon>Bacilli</taxon>
        <taxon>Bacillales</taxon>
        <taxon>Paenibacillaceae</taxon>
        <taxon>Paenibacillus</taxon>
    </lineage>
</organism>
<dbReference type="EMBL" id="JBHTJZ010000028">
    <property type="protein sequence ID" value="MFD0961013.1"/>
    <property type="molecule type" value="Genomic_DNA"/>
</dbReference>
<keyword evidence="7" id="KW-0067">ATP-binding</keyword>
<dbReference type="InterPro" id="IPR036097">
    <property type="entry name" value="HisK_dim/P_sf"/>
</dbReference>
<keyword evidence="9" id="KW-1133">Transmembrane helix</keyword>
<dbReference type="SUPFAM" id="SSF47384">
    <property type="entry name" value="Homodimeric domain of signal transducing histidine kinase"/>
    <property type="match status" value="1"/>
</dbReference>
<evidence type="ECO:0000256" key="6">
    <source>
        <dbReference type="ARBA" id="ARBA00022777"/>
    </source>
</evidence>
<feature type="transmembrane region" description="Helical" evidence="9">
    <location>
        <begin position="48"/>
        <end position="72"/>
    </location>
</feature>
<feature type="domain" description="MHYT" evidence="11">
    <location>
        <begin position="12"/>
        <end position="204"/>
    </location>
</feature>
<evidence type="ECO:0000259" key="10">
    <source>
        <dbReference type="PROSITE" id="PS50109"/>
    </source>
</evidence>
<evidence type="ECO:0000256" key="2">
    <source>
        <dbReference type="ARBA" id="ARBA00012438"/>
    </source>
</evidence>
<feature type="transmembrane region" description="Helical" evidence="9">
    <location>
        <begin position="112"/>
        <end position="132"/>
    </location>
</feature>
<feature type="transmembrane region" description="Helical" evidence="9">
    <location>
        <begin position="144"/>
        <end position="168"/>
    </location>
</feature>
<comment type="caution">
    <text evidence="12">The sequence shown here is derived from an EMBL/GenBank/DDBJ whole genome shotgun (WGS) entry which is preliminary data.</text>
</comment>
<proteinExistence type="predicted"/>
<keyword evidence="13" id="KW-1185">Reference proteome</keyword>
<keyword evidence="3" id="KW-0597">Phosphoprotein</keyword>
<dbReference type="PROSITE" id="PS50924">
    <property type="entry name" value="MHYT"/>
    <property type="match status" value="1"/>
</dbReference>
<dbReference type="InterPro" id="IPR003594">
    <property type="entry name" value="HATPase_dom"/>
</dbReference>
<dbReference type="Gene3D" id="1.10.287.130">
    <property type="match status" value="1"/>
</dbReference>
<sequence>MDNGHMNIHGTYDSLLVLFSYVVAVVASYTVLDMVGKISETKGRNRELWLLFGASAMGMGIWSMHFVGMLAFKLPVPVAYDFMYILLSVITALVASFIALRIVSGSTLTIRSLLLAGVLLACGISAMHYIGMAAMQIHITYDRFWFTASIVIALAASIFALWLALYFRKGGEGSGRWKKLGSGLIMGSAIVGMHYTGMWAANFHLSDYNVSSSSIMLEQELLAYLIAAGTLLTLGLSLLSIVITRRMSHKDSEIEQKTVQIYAQNEQLSKLNEHLEELVVERTAQLESARDEAVRANQFKSQFLANMSHELRTPLNAIIGYSEMMMEDAEEMKNSEYVEDLAKIRHSGKHLLAIINDILDISKIEAGKMELYLETYSLEEIAQDVLTTIKPLAEGSGNELRWSVAEGQLTTDCMKLKQILVNLLSNANKFTEKGAIELHIRSQSRDNRKGYCFLVKDTGIGMTARQLEKLFQPFTQADASTTRKYGGTGLGLAISHSFCSMLEGELEVDSEVGHGTTFTCWIPNAQRLSSD</sequence>
<feature type="domain" description="Histidine kinase" evidence="10">
    <location>
        <begin position="306"/>
        <end position="526"/>
    </location>
</feature>
<dbReference type="InterPro" id="IPR005330">
    <property type="entry name" value="MHYT_dom"/>
</dbReference>
<dbReference type="SMART" id="SM00387">
    <property type="entry name" value="HATPase_c"/>
    <property type="match status" value="1"/>
</dbReference>
<keyword evidence="8" id="KW-0902">Two-component regulatory system</keyword>
<feature type="transmembrane region" description="Helical" evidence="9">
    <location>
        <begin position="15"/>
        <end position="36"/>
    </location>
</feature>
<keyword evidence="9" id="KW-0812">Transmembrane</keyword>
<evidence type="ECO:0000313" key="12">
    <source>
        <dbReference type="EMBL" id="MFD0961013.1"/>
    </source>
</evidence>
<dbReference type="InterPro" id="IPR036890">
    <property type="entry name" value="HATPase_C_sf"/>
</dbReference>
<dbReference type="Pfam" id="PF03707">
    <property type="entry name" value="MHYT"/>
    <property type="match status" value="3"/>
</dbReference>
<gene>
    <name evidence="12" type="ORF">ACFQ2I_16620</name>
</gene>
<dbReference type="RefSeq" id="WP_377566168.1">
    <property type="nucleotide sequence ID" value="NZ_JBHTJZ010000028.1"/>
</dbReference>
<dbReference type="PRINTS" id="PR00344">
    <property type="entry name" value="BCTRLSENSOR"/>
</dbReference>
<evidence type="ECO:0000259" key="11">
    <source>
        <dbReference type="PROSITE" id="PS50924"/>
    </source>
</evidence>
<evidence type="ECO:0000256" key="3">
    <source>
        <dbReference type="ARBA" id="ARBA00022553"/>
    </source>
</evidence>
<reference evidence="13" key="1">
    <citation type="journal article" date="2019" name="Int. J. Syst. Evol. Microbiol.">
        <title>The Global Catalogue of Microorganisms (GCM) 10K type strain sequencing project: providing services to taxonomists for standard genome sequencing and annotation.</title>
        <authorList>
            <consortium name="The Broad Institute Genomics Platform"/>
            <consortium name="The Broad Institute Genome Sequencing Center for Infectious Disease"/>
            <person name="Wu L."/>
            <person name="Ma J."/>
        </authorList>
    </citation>
    <scope>NUCLEOTIDE SEQUENCE [LARGE SCALE GENOMIC DNA]</scope>
    <source>
        <strain evidence="13">CCUG 59129</strain>
    </source>
</reference>
<feature type="transmembrane region" description="Helical" evidence="9">
    <location>
        <begin position="78"/>
        <end position="100"/>
    </location>
</feature>
<evidence type="ECO:0000256" key="8">
    <source>
        <dbReference type="ARBA" id="ARBA00023012"/>
    </source>
</evidence>
<accession>A0ABW3HU00</accession>
<evidence type="ECO:0000256" key="9">
    <source>
        <dbReference type="PROSITE-ProRule" id="PRU00244"/>
    </source>
</evidence>
<dbReference type="CDD" id="cd16922">
    <property type="entry name" value="HATPase_EvgS-ArcB-TorS-like"/>
    <property type="match status" value="1"/>
</dbReference>
<comment type="catalytic activity">
    <reaction evidence="1">
        <text>ATP + protein L-histidine = ADP + protein N-phospho-L-histidine.</text>
        <dbReference type="EC" id="2.7.13.3"/>
    </reaction>
</comment>
<dbReference type="InterPro" id="IPR003661">
    <property type="entry name" value="HisK_dim/P_dom"/>
</dbReference>
<dbReference type="Gene3D" id="3.30.565.10">
    <property type="entry name" value="Histidine kinase-like ATPase, C-terminal domain"/>
    <property type="match status" value="1"/>
</dbReference>
<keyword evidence="5" id="KW-0547">Nucleotide-binding</keyword>
<dbReference type="SMART" id="SM00388">
    <property type="entry name" value="HisKA"/>
    <property type="match status" value="1"/>
</dbReference>
<dbReference type="PROSITE" id="PS50109">
    <property type="entry name" value="HIS_KIN"/>
    <property type="match status" value="1"/>
</dbReference>
<dbReference type="CDD" id="cd00082">
    <property type="entry name" value="HisKA"/>
    <property type="match status" value="1"/>
</dbReference>
<dbReference type="Pfam" id="PF02518">
    <property type="entry name" value="HATPase_c"/>
    <property type="match status" value="1"/>
</dbReference>
<dbReference type="Proteomes" id="UP001596989">
    <property type="component" value="Unassembled WGS sequence"/>
</dbReference>
<dbReference type="PANTHER" id="PTHR43711:SF26">
    <property type="entry name" value="SENSOR HISTIDINE KINASE RCSC"/>
    <property type="match status" value="1"/>
</dbReference>
<evidence type="ECO:0000256" key="5">
    <source>
        <dbReference type="ARBA" id="ARBA00022741"/>
    </source>
</evidence>
<dbReference type="PANTHER" id="PTHR43711">
    <property type="entry name" value="TWO-COMPONENT HISTIDINE KINASE"/>
    <property type="match status" value="1"/>
</dbReference>
<dbReference type="InterPro" id="IPR050736">
    <property type="entry name" value="Sensor_HK_Regulatory"/>
</dbReference>
<feature type="transmembrane region" description="Helical" evidence="9">
    <location>
        <begin position="221"/>
        <end position="243"/>
    </location>
</feature>
<protein>
    <recommendedName>
        <fullName evidence="2">histidine kinase</fullName>
        <ecNumber evidence="2">2.7.13.3</ecNumber>
    </recommendedName>
</protein>
<keyword evidence="6" id="KW-0418">Kinase</keyword>
<dbReference type="SUPFAM" id="SSF55874">
    <property type="entry name" value="ATPase domain of HSP90 chaperone/DNA topoisomerase II/histidine kinase"/>
    <property type="match status" value="1"/>
</dbReference>
<evidence type="ECO:0000313" key="13">
    <source>
        <dbReference type="Proteomes" id="UP001596989"/>
    </source>
</evidence>
<evidence type="ECO:0000256" key="4">
    <source>
        <dbReference type="ARBA" id="ARBA00022679"/>
    </source>
</evidence>
<keyword evidence="4" id="KW-0808">Transferase</keyword>
<name>A0ABW3HU00_9BACL</name>
<dbReference type="InterPro" id="IPR004358">
    <property type="entry name" value="Sig_transdc_His_kin-like_C"/>
</dbReference>
<evidence type="ECO:0000256" key="1">
    <source>
        <dbReference type="ARBA" id="ARBA00000085"/>
    </source>
</evidence>
<dbReference type="Pfam" id="PF00512">
    <property type="entry name" value="HisKA"/>
    <property type="match status" value="1"/>
</dbReference>